<organism evidence="1">
    <name type="scientific">Anguilla anguilla</name>
    <name type="common">European freshwater eel</name>
    <name type="synonym">Muraena anguilla</name>
    <dbReference type="NCBI Taxonomy" id="7936"/>
    <lineage>
        <taxon>Eukaryota</taxon>
        <taxon>Metazoa</taxon>
        <taxon>Chordata</taxon>
        <taxon>Craniata</taxon>
        <taxon>Vertebrata</taxon>
        <taxon>Euteleostomi</taxon>
        <taxon>Actinopterygii</taxon>
        <taxon>Neopterygii</taxon>
        <taxon>Teleostei</taxon>
        <taxon>Anguilliformes</taxon>
        <taxon>Anguillidae</taxon>
        <taxon>Anguilla</taxon>
    </lineage>
</organism>
<dbReference type="AlphaFoldDB" id="A0A0E9S5M5"/>
<reference evidence="1" key="2">
    <citation type="journal article" date="2015" name="Fish Shellfish Immunol.">
        <title>Early steps in the European eel (Anguilla anguilla)-Vibrio vulnificus interaction in the gills: Role of the RtxA13 toxin.</title>
        <authorList>
            <person name="Callol A."/>
            <person name="Pajuelo D."/>
            <person name="Ebbesson L."/>
            <person name="Teles M."/>
            <person name="MacKenzie S."/>
            <person name="Amaro C."/>
        </authorList>
    </citation>
    <scope>NUCLEOTIDE SEQUENCE</scope>
</reference>
<accession>A0A0E9S5M5</accession>
<name>A0A0E9S5M5_ANGAN</name>
<reference evidence="1" key="1">
    <citation type="submission" date="2014-11" db="EMBL/GenBank/DDBJ databases">
        <authorList>
            <person name="Amaro Gonzalez C."/>
        </authorList>
    </citation>
    <scope>NUCLEOTIDE SEQUENCE</scope>
</reference>
<evidence type="ECO:0000313" key="1">
    <source>
        <dbReference type="EMBL" id="JAH36591.1"/>
    </source>
</evidence>
<protein>
    <submittedName>
        <fullName evidence="1">Uncharacterized protein</fullName>
    </submittedName>
</protein>
<dbReference type="EMBL" id="GBXM01071986">
    <property type="protein sequence ID" value="JAH36591.1"/>
    <property type="molecule type" value="Transcribed_RNA"/>
</dbReference>
<proteinExistence type="predicted"/>
<sequence>MRNWLTFQLVQFCNLNYDITTDPSEHLFYTNEMTWQNVLCGKSATSRSLTGLLQENVVNLSRQW</sequence>